<feature type="transmembrane region" description="Helical" evidence="1">
    <location>
        <begin position="42"/>
        <end position="61"/>
    </location>
</feature>
<keyword evidence="1" id="KW-0812">Transmembrane</keyword>
<name>A0ABP9UZZ3_9BACT</name>
<reference evidence="2 3" key="1">
    <citation type="submission" date="2024-02" db="EMBL/GenBank/DDBJ databases">
        <title>Rubritalea halochordaticola NBRC 107102.</title>
        <authorList>
            <person name="Ichikawa N."/>
            <person name="Katano-Makiyama Y."/>
            <person name="Hidaka K."/>
        </authorList>
    </citation>
    <scope>NUCLEOTIDE SEQUENCE [LARGE SCALE GENOMIC DNA]</scope>
    <source>
        <strain evidence="2 3">NBRC 107102</strain>
    </source>
</reference>
<keyword evidence="1" id="KW-1133">Transmembrane helix</keyword>
<sequence length="152" mass="17547">MSDDYDFHKNNLIQLATLSVGYLFLVWDFFTVREVLIEDWLFYVLTAIWIASLVWFIRSYLAARKLRATNSIETITQIVKQQERISKNSSKYRLQISLYITAVGFLFSTLSNDWVINGIPAIWLGYLFILLGTLGLLGVNIFIGGPLDKRKD</sequence>
<protein>
    <recommendedName>
        <fullName evidence="4">DUF3278 domain-containing protein</fullName>
    </recommendedName>
</protein>
<feature type="transmembrane region" description="Helical" evidence="1">
    <location>
        <begin position="122"/>
        <end position="143"/>
    </location>
</feature>
<dbReference type="RefSeq" id="WP_346188743.1">
    <property type="nucleotide sequence ID" value="NZ_BAABRL010000006.1"/>
</dbReference>
<evidence type="ECO:0008006" key="4">
    <source>
        <dbReference type="Google" id="ProtNLM"/>
    </source>
</evidence>
<dbReference type="EMBL" id="BAABRL010000006">
    <property type="protein sequence ID" value="GAA5496013.1"/>
    <property type="molecule type" value="Genomic_DNA"/>
</dbReference>
<evidence type="ECO:0000256" key="1">
    <source>
        <dbReference type="SAM" id="Phobius"/>
    </source>
</evidence>
<feature type="transmembrane region" description="Helical" evidence="1">
    <location>
        <begin position="96"/>
        <end position="116"/>
    </location>
</feature>
<accession>A0ABP9UZZ3</accession>
<dbReference type="Proteomes" id="UP001424741">
    <property type="component" value="Unassembled WGS sequence"/>
</dbReference>
<keyword evidence="1" id="KW-0472">Membrane</keyword>
<evidence type="ECO:0000313" key="3">
    <source>
        <dbReference type="Proteomes" id="UP001424741"/>
    </source>
</evidence>
<feature type="transmembrane region" description="Helical" evidence="1">
    <location>
        <begin position="12"/>
        <end position="30"/>
    </location>
</feature>
<evidence type="ECO:0000313" key="2">
    <source>
        <dbReference type="EMBL" id="GAA5496013.1"/>
    </source>
</evidence>
<organism evidence="2 3">
    <name type="scientific">Rubritalea halochordaticola</name>
    <dbReference type="NCBI Taxonomy" id="714537"/>
    <lineage>
        <taxon>Bacteria</taxon>
        <taxon>Pseudomonadati</taxon>
        <taxon>Verrucomicrobiota</taxon>
        <taxon>Verrucomicrobiia</taxon>
        <taxon>Verrucomicrobiales</taxon>
        <taxon>Rubritaleaceae</taxon>
        <taxon>Rubritalea</taxon>
    </lineage>
</organism>
<proteinExistence type="predicted"/>
<gene>
    <name evidence="2" type="ORF">Rhal01_02194</name>
</gene>
<comment type="caution">
    <text evidence="2">The sequence shown here is derived from an EMBL/GenBank/DDBJ whole genome shotgun (WGS) entry which is preliminary data.</text>
</comment>
<keyword evidence="3" id="KW-1185">Reference proteome</keyword>